<dbReference type="SMART" id="SM00448">
    <property type="entry name" value="REC"/>
    <property type="match status" value="1"/>
</dbReference>
<dbReference type="OrthoDB" id="9782655at2"/>
<dbReference type="GO" id="GO:0000160">
    <property type="term" value="P:phosphorelay signal transduction system"/>
    <property type="evidence" value="ECO:0007669"/>
    <property type="project" value="InterPro"/>
</dbReference>
<sequence length="120" mass="12836">MTGLAIHIVDDDAPFRDSLAFALMAHDFDVTSHGDPAAFLLALPEDQPACVVCDIRMPGLSGIEVARALRARVVPVHVILVTGHADRDLVARATEAGAMLVLEKPFAPQRLIEVLVGLAY</sequence>
<dbReference type="STRING" id="633149.Bresu_1188"/>
<dbReference type="InterPro" id="IPR050595">
    <property type="entry name" value="Bact_response_regulator"/>
</dbReference>
<protein>
    <submittedName>
        <fullName evidence="4">Response regulator receiver protein</fullName>
    </submittedName>
</protein>
<dbReference type="Proteomes" id="UP000002696">
    <property type="component" value="Chromosome"/>
</dbReference>
<dbReference type="AlphaFoldDB" id="D9QF15"/>
<evidence type="ECO:0000256" key="2">
    <source>
        <dbReference type="PROSITE-ProRule" id="PRU00169"/>
    </source>
</evidence>
<dbReference type="InterPro" id="IPR011006">
    <property type="entry name" value="CheY-like_superfamily"/>
</dbReference>
<dbReference type="SUPFAM" id="SSF52172">
    <property type="entry name" value="CheY-like"/>
    <property type="match status" value="1"/>
</dbReference>
<dbReference type="PANTHER" id="PTHR44591:SF25">
    <property type="entry name" value="CHEMOTAXIS TWO-COMPONENT RESPONSE REGULATOR"/>
    <property type="match status" value="1"/>
</dbReference>
<dbReference type="PROSITE" id="PS50110">
    <property type="entry name" value="RESPONSE_REGULATORY"/>
    <property type="match status" value="1"/>
</dbReference>
<evidence type="ECO:0000259" key="3">
    <source>
        <dbReference type="PROSITE" id="PS50110"/>
    </source>
</evidence>
<gene>
    <name evidence="4" type="ordered locus">Bresu_1188</name>
</gene>
<accession>D9QF15</accession>
<organism evidence="4 5">
    <name type="scientific">Brevundimonas subvibrioides (strain ATCC 15264 / DSM 4735 / LMG 14903 / NBRC 16000 / CB 81)</name>
    <name type="common">Caulobacter subvibrioides</name>
    <dbReference type="NCBI Taxonomy" id="633149"/>
    <lineage>
        <taxon>Bacteria</taxon>
        <taxon>Pseudomonadati</taxon>
        <taxon>Pseudomonadota</taxon>
        <taxon>Alphaproteobacteria</taxon>
        <taxon>Caulobacterales</taxon>
        <taxon>Caulobacteraceae</taxon>
        <taxon>Brevundimonas</taxon>
    </lineage>
</organism>
<evidence type="ECO:0000256" key="1">
    <source>
        <dbReference type="ARBA" id="ARBA00022553"/>
    </source>
</evidence>
<feature type="domain" description="Response regulatory" evidence="3">
    <location>
        <begin position="5"/>
        <end position="119"/>
    </location>
</feature>
<keyword evidence="1 2" id="KW-0597">Phosphoprotein</keyword>
<dbReference type="Gene3D" id="3.40.50.2300">
    <property type="match status" value="1"/>
</dbReference>
<dbReference type="InParanoid" id="D9QF15"/>
<dbReference type="PANTHER" id="PTHR44591">
    <property type="entry name" value="STRESS RESPONSE REGULATOR PROTEIN 1"/>
    <property type="match status" value="1"/>
</dbReference>
<feature type="modified residue" description="4-aspartylphosphate" evidence="2">
    <location>
        <position position="54"/>
    </location>
</feature>
<reference evidence="5" key="1">
    <citation type="journal article" date="2011" name="J. Bacteriol.">
        <title>Genome sequences of eight morphologically diverse alphaproteobacteria.</title>
        <authorList>
            <consortium name="US DOE Joint Genome Institute"/>
            <person name="Brown P.J."/>
            <person name="Kysela D.T."/>
            <person name="Buechlein A."/>
            <person name="Hemmerich C."/>
            <person name="Brun Y.V."/>
        </authorList>
    </citation>
    <scope>NUCLEOTIDE SEQUENCE [LARGE SCALE GENOMIC DNA]</scope>
    <source>
        <strain evidence="5">ATCC 15264 / DSM 4735 / LMG 14903 / NBRC 16000 / CB 81</strain>
    </source>
</reference>
<dbReference type="KEGG" id="bsb:Bresu_1188"/>
<dbReference type="InterPro" id="IPR001789">
    <property type="entry name" value="Sig_transdc_resp-reg_receiver"/>
</dbReference>
<dbReference type="HOGENOM" id="CLU_000445_69_8_5"/>
<dbReference type="EMBL" id="CP002102">
    <property type="protein sequence ID" value="ADL00500.1"/>
    <property type="molecule type" value="Genomic_DNA"/>
</dbReference>
<evidence type="ECO:0000313" key="4">
    <source>
        <dbReference type="EMBL" id="ADL00500.1"/>
    </source>
</evidence>
<dbReference type="RefSeq" id="WP_013268603.1">
    <property type="nucleotide sequence ID" value="NC_014375.1"/>
</dbReference>
<name>D9QF15_BRESC</name>
<dbReference type="BioCyc" id="BSUB633149:G1GM8-1186-MONOMER"/>
<keyword evidence="5" id="KW-1185">Reference proteome</keyword>
<proteinExistence type="predicted"/>
<dbReference type="eggNOG" id="COG4566">
    <property type="taxonomic scope" value="Bacteria"/>
</dbReference>
<evidence type="ECO:0000313" key="5">
    <source>
        <dbReference type="Proteomes" id="UP000002696"/>
    </source>
</evidence>
<dbReference type="Pfam" id="PF00072">
    <property type="entry name" value="Response_reg"/>
    <property type="match status" value="1"/>
</dbReference>